<organism evidence="1 2">
    <name type="scientific">Favolaschia claudopus</name>
    <dbReference type="NCBI Taxonomy" id="2862362"/>
    <lineage>
        <taxon>Eukaryota</taxon>
        <taxon>Fungi</taxon>
        <taxon>Dikarya</taxon>
        <taxon>Basidiomycota</taxon>
        <taxon>Agaricomycotina</taxon>
        <taxon>Agaricomycetes</taxon>
        <taxon>Agaricomycetidae</taxon>
        <taxon>Agaricales</taxon>
        <taxon>Marasmiineae</taxon>
        <taxon>Mycenaceae</taxon>
        <taxon>Favolaschia</taxon>
    </lineage>
</organism>
<name>A0AAW0AKT4_9AGAR</name>
<keyword evidence="2" id="KW-1185">Reference proteome</keyword>
<dbReference type="Proteomes" id="UP001362999">
    <property type="component" value="Unassembled WGS sequence"/>
</dbReference>
<dbReference type="AlphaFoldDB" id="A0AAW0AKT4"/>
<accession>A0AAW0AKT4</accession>
<evidence type="ECO:0000313" key="1">
    <source>
        <dbReference type="EMBL" id="KAK7013508.1"/>
    </source>
</evidence>
<evidence type="ECO:0000313" key="2">
    <source>
        <dbReference type="Proteomes" id="UP001362999"/>
    </source>
</evidence>
<reference evidence="1 2" key="1">
    <citation type="journal article" date="2024" name="J Genomics">
        <title>Draft genome sequencing and assembly of Favolaschia claudopus CIRM-BRFM 2984 isolated from oak limbs.</title>
        <authorList>
            <person name="Navarro D."/>
            <person name="Drula E."/>
            <person name="Chaduli D."/>
            <person name="Cazenave R."/>
            <person name="Ahrendt S."/>
            <person name="Wang J."/>
            <person name="Lipzen A."/>
            <person name="Daum C."/>
            <person name="Barry K."/>
            <person name="Grigoriev I.V."/>
            <person name="Favel A."/>
            <person name="Rosso M.N."/>
            <person name="Martin F."/>
        </authorList>
    </citation>
    <scope>NUCLEOTIDE SEQUENCE [LARGE SCALE GENOMIC DNA]</scope>
    <source>
        <strain evidence="1 2">CIRM-BRFM 2984</strain>
    </source>
</reference>
<gene>
    <name evidence="1" type="ORF">R3P38DRAFT_3206856</name>
</gene>
<comment type="caution">
    <text evidence="1">The sequence shown here is derived from an EMBL/GenBank/DDBJ whole genome shotgun (WGS) entry which is preliminary data.</text>
</comment>
<proteinExistence type="predicted"/>
<dbReference type="EMBL" id="JAWWNJ010000059">
    <property type="protein sequence ID" value="KAK7013508.1"/>
    <property type="molecule type" value="Genomic_DNA"/>
</dbReference>
<protein>
    <submittedName>
        <fullName evidence="1">Uncharacterized protein</fullName>
    </submittedName>
</protein>
<sequence length="69" mass="7565">MLEYGWPSVYLALFGSPGTRVRGWSESEPAVGIVMKPMRAAECSIVACASTYSFNGVISIFMQTRDELV</sequence>